<evidence type="ECO:0000256" key="1">
    <source>
        <dbReference type="ARBA" id="ARBA00023002"/>
    </source>
</evidence>
<evidence type="ECO:0000313" key="2">
    <source>
        <dbReference type="EMBL" id="NJJ04632.1"/>
    </source>
</evidence>
<proteinExistence type="predicted"/>
<dbReference type="PANTHER" id="PTHR43539:SF78">
    <property type="entry name" value="FLAVIN-CONTAINING MONOOXYGENASE"/>
    <property type="match status" value="1"/>
</dbReference>
<organism evidence="2 3">
    <name type="scientific">Corynebacterium coyleae</name>
    <dbReference type="NCBI Taxonomy" id="53374"/>
    <lineage>
        <taxon>Bacteria</taxon>
        <taxon>Bacillati</taxon>
        <taxon>Actinomycetota</taxon>
        <taxon>Actinomycetes</taxon>
        <taxon>Mycobacteriales</taxon>
        <taxon>Corynebacteriaceae</taxon>
        <taxon>Corynebacterium</taxon>
    </lineage>
</organism>
<dbReference type="PANTHER" id="PTHR43539">
    <property type="entry name" value="FLAVIN-BINDING MONOOXYGENASE-LIKE PROTEIN (AFU_ORTHOLOGUE AFUA_4G09220)"/>
    <property type="match status" value="1"/>
</dbReference>
<dbReference type="InterPro" id="IPR050982">
    <property type="entry name" value="Auxin_biosynth/cation_transpt"/>
</dbReference>
<dbReference type="PRINTS" id="PR00469">
    <property type="entry name" value="PNDRDTASEII"/>
</dbReference>
<dbReference type="Gene3D" id="3.50.50.60">
    <property type="entry name" value="FAD/NAD(P)-binding domain"/>
    <property type="match status" value="1"/>
</dbReference>
<dbReference type="Proteomes" id="UP000591626">
    <property type="component" value="Unassembled WGS sequence"/>
</dbReference>
<protein>
    <submittedName>
        <fullName evidence="2">NAD(P)/FAD-dependent oxidoreductase</fullName>
    </submittedName>
</protein>
<dbReference type="Pfam" id="PF13738">
    <property type="entry name" value="Pyr_redox_3"/>
    <property type="match status" value="1"/>
</dbReference>
<gene>
    <name evidence="2" type="ORF">HC138_09775</name>
</gene>
<dbReference type="InterPro" id="IPR036188">
    <property type="entry name" value="FAD/NAD-bd_sf"/>
</dbReference>
<dbReference type="AlphaFoldDB" id="A0AAP6XPW0"/>
<dbReference type="GO" id="GO:0050660">
    <property type="term" value="F:flavin adenine dinucleotide binding"/>
    <property type="evidence" value="ECO:0007669"/>
    <property type="project" value="TreeGrafter"/>
</dbReference>
<comment type="caution">
    <text evidence="2">The sequence shown here is derived from an EMBL/GenBank/DDBJ whole genome shotgun (WGS) entry which is preliminary data.</text>
</comment>
<dbReference type="EMBL" id="JAAUVV010000021">
    <property type="protein sequence ID" value="NJJ04632.1"/>
    <property type="molecule type" value="Genomic_DNA"/>
</dbReference>
<dbReference type="PRINTS" id="PR00368">
    <property type="entry name" value="FADPNR"/>
</dbReference>
<keyword evidence="1" id="KW-0560">Oxidoreductase</keyword>
<reference evidence="2 3" key="1">
    <citation type="submission" date="2020-03" db="EMBL/GenBank/DDBJ databases">
        <title>Draft genome sequences of bacterial isolates from the female urobiome.</title>
        <authorList>
            <person name="Miller-Ensminger T."/>
            <person name="Wolfe A.J."/>
            <person name="Putonti C."/>
        </authorList>
    </citation>
    <scope>NUCLEOTIDE SEQUENCE [LARGE SCALE GENOMIC DNA]</scope>
    <source>
        <strain evidence="2 3">UMB8490</strain>
    </source>
</reference>
<dbReference type="GO" id="GO:0004497">
    <property type="term" value="F:monooxygenase activity"/>
    <property type="evidence" value="ECO:0007669"/>
    <property type="project" value="TreeGrafter"/>
</dbReference>
<evidence type="ECO:0000313" key="3">
    <source>
        <dbReference type="Proteomes" id="UP000591626"/>
    </source>
</evidence>
<sequence>MLDAVVIGGGQSGLAVSYYLRRYGVNFTVLDAADAPGGAWPNYWESLTLFSRAEFSNLPGWPMPSFDGYPPRDHVVDYLTRYEARYDLPIRRGQRVERVLIDDTGFTIRPQNLHARNVVVATGIWSAPFVPFVPGEFSGRQLHSAHYTRPGDFAGQRVAVVGGGNSGAQITADLALAGVKAQWLTRSAPGFMPDDVDGSTLFRRNRERLTAIAKGEPDPGGVDFGGEIVVVPEVRRARDAGLLQARPMVGSLDEVDADVIIWATGFRPALGPIRGLPRDTPGLYVLGFDNINGPGAGTIRGVSPFARDIAARIADSVGAHRRR</sequence>
<dbReference type="RefSeq" id="WP_167617172.1">
    <property type="nucleotide sequence ID" value="NZ_JAAUVV010000021.1"/>
</dbReference>
<name>A0AAP6XPW0_9CORY</name>
<accession>A0AAP6XPW0</accession>
<dbReference type="SUPFAM" id="SSF51905">
    <property type="entry name" value="FAD/NAD(P)-binding domain"/>
    <property type="match status" value="2"/>
</dbReference>